<dbReference type="SUPFAM" id="SSF46955">
    <property type="entry name" value="Putative DNA-binding domain"/>
    <property type="match status" value="1"/>
</dbReference>
<keyword evidence="4" id="KW-1185">Reference proteome</keyword>
<dbReference type="RefSeq" id="WP_129190680.1">
    <property type="nucleotide sequence ID" value="NZ_CP035491.1"/>
</dbReference>
<evidence type="ECO:0000313" key="3">
    <source>
        <dbReference type="EMBL" id="QAY73434.1"/>
    </source>
</evidence>
<dbReference type="SMART" id="SM00422">
    <property type="entry name" value="HTH_MERR"/>
    <property type="match status" value="1"/>
</dbReference>
<dbReference type="Proteomes" id="UP000291259">
    <property type="component" value="Chromosome"/>
</dbReference>
<evidence type="ECO:0000259" key="2">
    <source>
        <dbReference type="PROSITE" id="PS50937"/>
    </source>
</evidence>
<protein>
    <submittedName>
        <fullName evidence="3">MerR family transcriptional regulator</fullName>
    </submittedName>
</protein>
<dbReference type="Gene3D" id="1.10.1660.10">
    <property type="match status" value="1"/>
</dbReference>
<name>A0A4P6FC63_9MICO</name>
<dbReference type="InterPro" id="IPR009061">
    <property type="entry name" value="DNA-bd_dom_put_sf"/>
</dbReference>
<dbReference type="GO" id="GO:0003700">
    <property type="term" value="F:DNA-binding transcription factor activity"/>
    <property type="evidence" value="ECO:0007669"/>
    <property type="project" value="InterPro"/>
</dbReference>
<dbReference type="PROSITE" id="PS50937">
    <property type="entry name" value="HTH_MERR_2"/>
    <property type="match status" value="1"/>
</dbReference>
<feature type="domain" description="HTH merR-type" evidence="2">
    <location>
        <begin position="1"/>
        <end position="71"/>
    </location>
</feature>
<evidence type="ECO:0000313" key="4">
    <source>
        <dbReference type="Proteomes" id="UP000291259"/>
    </source>
</evidence>
<organism evidence="3 4">
    <name type="scientific">Agromyces protaetiae</name>
    <dbReference type="NCBI Taxonomy" id="2509455"/>
    <lineage>
        <taxon>Bacteria</taxon>
        <taxon>Bacillati</taxon>
        <taxon>Actinomycetota</taxon>
        <taxon>Actinomycetes</taxon>
        <taxon>Micrococcales</taxon>
        <taxon>Microbacteriaceae</taxon>
        <taxon>Agromyces</taxon>
    </lineage>
</organism>
<dbReference type="Pfam" id="PF13411">
    <property type="entry name" value="MerR_1"/>
    <property type="match status" value="1"/>
</dbReference>
<sequence>MSWSTRELAELAGTTVNTVRHYHRLGLLDEPERRYNGYKEYEVRHLVRLLRIRRMADLGVPLSQIGDLSEGSERAEEALRDLDAELAASIGRLTSAREEIAAILREQAPAHVPVGFTSVASRLSEADSSMVHIYTQLYDDEALADMQKMVEADLDDVAADIERLPDDADEATRQALVERLARTLARNFRDFPWLTDPASHLSKSGRITAETFAEAVMELYNPAQLDVLVRANALARSGLSDGESAAESGAT</sequence>
<dbReference type="AlphaFoldDB" id="A0A4P6FC63"/>
<dbReference type="InterPro" id="IPR000551">
    <property type="entry name" value="MerR-type_HTH_dom"/>
</dbReference>
<dbReference type="PANTHER" id="PTHR30204:SF93">
    <property type="entry name" value="HTH MERR-TYPE DOMAIN-CONTAINING PROTEIN"/>
    <property type="match status" value="1"/>
</dbReference>
<dbReference type="GO" id="GO:0003677">
    <property type="term" value="F:DNA binding"/>
    <property type="evidence" value="ECO:0007669"/>
    <property type="project" value="UniProtKB-KW"/>
</dbReference>
<keyword evidence="1" id="KW-0238">DNA-binding</keyword>
<dbReference type="EMBL" id="CP035491">
    <property type="protein sequence ID" value="QAY73434.1"/>
    <property type="molecule type" value="Genomic_DNA"/>
</dbReference>
<accession>A0A4P6FC63</accession>
<dbReference type="PANTHER" id="PTHR30204">
    <property type="entry name" value="REDOX-CYCLING DRUG-SENSING TRANSCRIPTIONAL ACTIVATOR SOXR"/>
    <property type="match status" value="1"/>
</dbReference>
<dbReference type="CDD" id="cd00592">
    <property type="entry name" value="HTH_MerR-like"/>
    <property type="match status" value="1"/>
</dbReference>
<gene>
    <name evidence="3" type="ORF">ET445_08850</name>
</gene>
<dbReference type="InterPro" id="IPR047057">
    <property type="entry name" value="MerR_fam"/>
</dbReference>
<proteinExistence type="predicted"/>
<dbReference type="KEGG" id="agf:ET445_08850"/>
<reference evidence="3 4" key="1">
    <citation type="submission" date="2019-01" db="EMBL/GenBank/DDBJ databases">
        <title>Genome sequencing of strain FW100M-8.</title>
        <authorList>
            <person name="Heo J."/>
            <person name="Kim S.-J."/>
            <person name="Kim J.-S."/>
            <person name="Hong S.-B."/>
            <person name="Kwon S.-W."/>
        </authorList>
    </citation>
    <scope>NUCLEOTIDE SEQUENCE [LARGE SCALE GENOMIC DNA]</scope>
    <source>
        <strain evidence="3 4">FW100M-8</strain>
    </source>
</reference>
<dbReference type="OrthoDB" id="4569196at2"/>
<evidence type="ECO:0000256" key="1">
    <source>
        <dbReference type="ARBA" id="ARBA00023125"/>
    </source>
</evidence>